<dbReference type="FunFam" id="3.40.50.720:FF:000084">
    <property type="entry name" value="Short-chain dehydrogenase reductase"/>
    <property type="match status" value="1"/>
</dbReference>
<dbReference type="Gene3D" id="3.40.50.720">
    <property type="entry name" value="NAD(P)-binding Rossmann-like Domain"/>
    <property type="match status" value="1"/>
</dbReference>
<evidence type="ECO:0000256" key="1">
    <source>
        <dbReference type="ARBA" id="ARBA00006484"/>
    </source>
</evidence>
<dbReference type="PANTHER" id="PTHR43639:SF1">
    <property type="entry name" value="SHORT-CHAIN DEHYDROGENASE_REDUCTASE FAMILY PROTEIN"/>
    <property type="match status" value="1"/>
</dbReference>
<keyword evidence="2" id="KW-0560">Oxidoreductase</keyword>
<sequence>MMPRRVAWVTGGSRNIGLAITERLVSDGYAVAVNGLDVDEVLHVCRRLTASGADVIGVPGDISVESGVREMIAQIHRKWGRLDVLVNNAAAPLLARGALSDIDVATMDRSFRVNVGGVMLCSREAAPLLTGGAIVNLSSVGATRAHAQSLIYDAGKAAVESMTRGLAIDLAPQRIRVNGVAPGAIENDRFRALSKDERRERISGVLLGRVGTGEDIAAGVSFLASADASYITGQVLTIDGGLTAQARPAAMTNTRSNT</sequence>
<reference evidence="3 4" key="1">
    <citation type="journal article" date="2020" name="Front. Microbiol.">
        <title>Design of Bacterial Strain-Specific qPCR Assays Using NGS Data and Publicly Available Resources and Its Application to Track Biocontrol Strains.</title>
        <authorList>
            <person name="Hernandez I."/>
            <person name="Sant C."/>
            <person name="Martinez R."/>
            <person name="Fernandez C."/>
        </authorList>
    </citation>
    <scope>NUCLEOTIDE SEQUENCE [LARGE SCALE GENOMIC DNA]</scope>
    <source>
        <strain evidence="3 4">B24</strain>
    </source>
</reference>
<dbReference type="PRINTS" id="PR00081">
    <property type="entry name" value="GDHRDH"/>
</dbReference>
<evidence type="ECO:0000313" key="4">
    <source>
        <dbReference type="Proteomes" id="UP000515708"/>
    </source>
</evidence>
<name>A0A7D8AIE8_9MICO</name>
<dbReference type="SUPFAM" id="SSF51735">
    <property type="entry name" value="NAD(P)-binding Rossmann-fold domains"/>
    <property type="match status" value="1"/>
</dbReference>
<gene>
    <name evidence="3" type="ORF">FVO59_04015</name>
</gene>
<dbReference type="Pfam" id="PF13561">
    <property type="entry name" value="adh_short_C2"/>
    <property type="match status" value="1"/>
</dbReference>
<comment type="similarity">
    <text evidence="1">Belongs to the short-chain dehydrogenases/reductases (SDR) family.</text>
</comment>
<dbReference type="CDD" id="cd05233">
    <property type="entry name" value="SDR_c"/>
    <property type="match status" value="1"/>
</dbReference>
<dbReference type="AlphaFoldDB" id="A0A7D8AIE8"/>
<evidence type="ECO:0000256" key="2">
    <source>
        <dbReference type="ARBA" id="ARBA00023002"/>
    </source>
</evidence>
<evidence type="ECO:0000313" key="3">
    <source>
        <dbReference type="EMBL" id="QMU96466.1"/>
    </source>
</evidence>
<dbReference type="Proteomes" id="UP000515708">
    <property type="component" value="Chromosome"/>
</dbReference>
<protein>
    <submittedName>
        <fullName evidence="3">SDR family oxidoreductase</fullName>
    </submittedName>
</protein>
<dbReference type="EMBL" id="CP043732">
    <property type="protein sequence ID" value="QMU96466.1"/>
    <property type="molecule type" value="Genomic_DNA"/>
</dbReference>
<dbReference type="InterPro" id="IPR036291">
    <property type="entry name" value="NAD(P)-bd_dom_sf"/>
</dbReference>
<dbReference type="RefSeq" id="WP_182254892.1">
    <property type="nucleotide sequence ID" value="NZ_CP043732.1"/>
</dbReference>
<accession>A0A7D8AIE8</accession>
<proteinExistence type="inferred from homology"/>
<dbReference type="GO" id="GO:0016491">
    <property type="term" value="F:oxidoreductase activity"/>
    <property type="evidence" value="ECO:0007669"/>
    <property type="project" value="UniProtKB-KW"/>
</dbReference>
<dbReference type="InterPro" id="IPR002347">
    <property type="entry name" value="SDR_fam"/>
</dbReference>
<dbReference type="PRINTS" id="PR00080">
    <property type="entry name" value="SDRFAMILY"/>
</dbReference>
<dbReference type="PANTHER" id="PTHR43639">
    <property type="entry name" value="OXIDOREDUCTASE, SHORT-CHAIN DEHYDROGENASE/REDUCTASE FAMILY (AFU_ORTHOLOGUE AFUA_5G02870)"/>
    <property type="match status" value="1"/>
</dbReference>
<organism evidence="3 4">
    <name type="scientific">Microbacterium esteraromaticum</name>
    <dbReference type="NCBI Taxonomy" id="57043"/>
    <lineage>
        <taxon>Bacteria</taxon>
        <taxon>Bacillati</taxon>
        <taxon>Actinomycetota</taxon>
        <taxon>Actinomycetes</taxon>
        <taxon>Micrococcales</taxon>
        <taxon>Microbacteriaceae</taxon>
        <taxon>Microbacterium</taxon>
    </lineage>
</organism>